<feature type="region of interest" description="Disordered" evidence="1">
    <location>
        <begin position="238"/>
        <end position="324"/>
    </location>
</feature>
<comment type="caution">
    <text evidence="4">The sequence shown here is derived from an EMBL/GenBank/DDBJ whole genome shotgun (WGS) entry which is preliminary data.</text>
</comment>
<evidence type="ECO:0000256" key="2">
    <source>
        <dbReference type="SAM" id="Phobius"/>
    </source>
</evidence>
<feature type="signal peptide" evidence="3">
    <location>
        <begin position="1"/>
        <end position="23"/>
    </location>
</feature>
<keyword evidence="3" id="KW-0732">Signal</keyword>
<keyword evidence="2" id="KW-1133">Transmembrane helix</keyword>
<gene>
    <name evidence="4" type="ORF">SLS58_002032</name>
</gene>
<dbReference type="Pfam" id="PF14610">
    <property type="entry name" value="Psg1"/>
    <property type="match status" value="1"/>
</dbReference>
<organism evidence="4 5">
    <name type="scientific">Diplodia intermedia</name>
    <dbReference type="NCBI Taxonomy" id="856260"/>
    <lineage>
        <taxon>Eukaryota</taxon>
        <taxon>Fungi</taxon>
        <taxon>Dikarya</taxon>
        <taxon>Ascomycota</taxon>
        <taxon>Pezizomycotina</taxon>
        <taxon>Dothideomycetes</taxon>
        <taxon>Dothideomycetes incertae sedis</taxon>
        <taxon>Botryosphaeriales</taxon>
        <taxon>Botryosphaeriaceae</taxon>
        <taxon>Diplodia</taxon>
    </lineage>
</organism>
<evidence type="ECO:0000313" key="5">
    <source>
        <dbReference type="Proteomes" id="UP001521184"/>
    </source>
</evidence>
<keyword evidence="5" id="KW-1185">Reference proteome</keyword>
<dbReference type="InterPro" id="IPR028000">
    <property type="entry name" value="Pma1"/>
</dbReference>
<evidence type="ECO:0000313" key="4">
    <source>
        <dbReference type="EMBL" id="KAL1648852.1"/>
    </source>
</evidence>
<reference evidence="4 5" key="1">
    <citation type="journal article" date="2023" name="Plant Dis.">
        <title>First Report of Diplodia intermedia Causing Canker and Dieback Diseases on Apple Trees in Canada.</title>
        <authorList>
            <person name="Ellouze W."/>
            <person name="Ilyukhin E."/>
            <person name="Sulman M."/>
            <person name="Ali S."/>
        </authorList>
    </citation>
    <scope>NUCLEOTIDE SEQUENCE [LARGE SCALE GENOMIC DNA]</scope>
    <source>
        <strain evidence="4 5">M45-28</strain>
    </source>
</reference>
<protein>
    <submittedName>
        <fullName evidence="4">Uncharacterized protein</fullName>
    </submittedName>
</protein>
<feature type="compositionally biased region" description="Basic and acidic residues" evidence="1">
    <location>
        <begin position="304"/>
        <end position="317"/>
    </location>
</feature>
<sequence length="324" mass="35219">MHLTSASLAALVAIAFQSPSVAAGPIEKGADSTFSAASIVPTSALVENAVIGAVRPTITSLSSNATSSLVPSEDFPLCRDDAAKPFCLPANNTDLYPGERYYVTWNSKYFKPNSTINILLNWYNDTSRNVWASGPVQSKLGATTVDVKQEWLRGSTAYNLTFFAQHSDAAAGTTASVYDGPTVQLKAKPSTHLQPQESTKSYNEMGLKIGLPVCLAFTALVVGGLAYGMRKQRRNGLGSVMGRKRGYASRKSRWQRLGRGRAGKEDLRSQEHELLGSGEYKDDLPPHRKQSRDSSLDSPVSRLSADERNVFREEMERQGPGGRQ</sequence>
<feature type="compositionally biased region" description="Basic and acidic residues" evidence="1">
    <location>
        <begin position="262"/>
        <end position="295"/>
    </location>
</feature>
<dbReference type="Proteomes" id="UP001521184">
    <property type="component" value="Unassembled WGS sequence"/>
</dbReference>
<keyword evidence="2" id="KW-0472">Membrane</keyword>
<keyword evidence="2" id="KW-0812">Transmembrane</keyword>
<accession>A0ABR3U172</accession>
<name>A0ABR3U172_9PEZI</name>
<evidence type="ECO:0000256" key="1">
    <source>
        <dbReference type="SAM" id="MobiDB-lite"/>
    </source>
</evidence>
<proteinExistence type="predicted"/>
<evidence type="ECO:0000256" key="3">
    <source>
        <dbReference type="SAM" id="SignalP"/>
    </source>
</evidence>
<dbReference type="EMBL" id="JAKEKT020000008">
    <property type="protein sequence ID" value="KAL1648852.1"/>
    <property type="molecule type" value="Genomic_DNA"/>
</dbReference>
<feature type="chain" id="PRO_5045241543" evidence="3">
    <location>
        <begin position="24"/>
        <end position="324"/>
    </location>
</feature>
<feature type="compositionally biased region" description="Basic residues" evidence="1">
    <location>
        <begin position="242"/>
        <end position="261"/>
    </location>
</feature>
<feature type="transmembrane region" description="Helical" evidence="2">
    <location>
        <begin position="209"/>
        <end position="229"/>
    </location>
</feature>